<reference evidence="6" key="2">
    <citation type="submission" date="2013-12" db="EMBL/GenBank/DDBJ databases">
        <authorList>
            <person name="Yu Y."/>
            <person name="Lee S."/>
            <person name="de Baynast K."/>
            <person name="Wissotski M."/>
            <person name="Liu L."/>
            <person name="Talag J."/>
            <person name="Goicoechea J."/>
            <person name="Angelova A."/>
            <person name="Jetty R."/>
            <person name="Kudrna D."/>
            <person name="Golser W."/>
            <person name="Rivera L."/>
            <person name="Zhang J."/>
            <person name="Wing R."/>
        </authorList>
    </citation>
    <scope>NUCLEOTIDE SEQUENCE</scope>
</reference>
<accession>A0A0D9W7I1</accession>
<dbReference type="GO" id="GO:0016491">
    <property type="term" value="F:oxidoreductase activity"/>
    <property type="evidence" value="ECO:0007669"/>
    <property type="project" value="UniProtKB-KW"/>
</dbReference>
<evidence type="ECO:0000256" key="1">
    <source>
        <dbReference type="ARBA" id="ARBA00006484"/>
    </source>
</evidence>
<dbReference type="AlphaFoldDB" id="A0A0D9W7I1"/>
<evidence type="ECO:0000313" key="6">
    <source>
        <dbReference type="Proteomes" id="UP000032180"/>
    </source>
</evidence>
<dbReference type="FunFam" id="3.40.50.720:FF:000396">
    <property type="entry name" value="(+)-neomenthol dehydrogenase"/>
    <property type="match status" value="2"/>
</dbReference>
<dbReference type="InterPro" id="IPR002347">
    <property type="entry name" value="SDR_fam"/>
</dbReference>
<dbReference type="STRING" id="77586.A0A0D9W7I1"/>
<name>A0A0D9W7I1_9ORYZ</name>
<organism evidence="5 6">
    <name type="scientific">Leersia perrieri</name>
    <dbReference type="NCBI Taxonomy" id="77586"/>
    <lineage>
        <taxon>Eukaryota</taxon>
        <taxon>Viridiplantae</taxon>
        <taxon>Streptophyta</taxon>
        <taxon>Embryophyta</taxon>
        <taxon>Tracheophyta</taxon>
        <taxon>Spermatophyta</taxon>
        <taxon>Magnoliopsida</taxon>
        <taxon>Liliopsida</taxon>
        <taxon>Poales</taxon>
        <taxon>Poaceae</taxon>
        <taxon>BOP clade</taxon>
        <taxon>Oryzoideae</taxon>
        <taxon>Oryzeae</taxon>
        <taxon>Oryzinae</taxon>
        <taxon>Leersia</taxon>
    </lineage>
</organism>
<dbReference type="Pfam" id="PF13561">
    <property type="entry name" value="adh_short_C2"/>
    <property type="match status" value="1"/>
</dbReference>
<feature type="compositionally biased region" description="Gly residues" evidence="4">
    <location>
        <begin position="1"/>
        <end position="11"/>
    </location>
</feature>
<dbReference type="PRINTS" id="PR00081">
    <property type="entry name" value="GDHRDH"/>
</dbReference>
<keyword evidence="6" id="KW-1185">Reference proteome</keyword>
<proteinExistence type="inferred from homology"/>
<dbReference type="InterPro" id="IPR036291">
    <property type="entry name" value="NAD(P)-bd_dom_sf"/>
</dbReference>
<dbReference type="PANTHER" id="PTHR43490">
    <property type="entry name" value="(+)-NEOMENTHOL DEHYDROGENASE"/>
    <property type="match status" value="1"/>
</dbReference>
<dbReference type="Gene3D" id="3.40.50.720">
    <property type="entry name" value="NAD(P)-binding Rossmann-like Domain"/>
    <property type="match status" value="4"/>
</dbReference>
<dbReference type="EnsemblPlants" id="LPERR04G15980.1">
    <property type="protein sequence ID" value="LPERR04G15980.1"/>
    <property type="gene ID" value="LPERR04G15980"/>
</dbReference>
<dbReference type="eggNOG" id="KOG1208">
    <property type="taxonomic scope" value="Eukaryota"/>
</dbReference>
<dbReference type="GO" id="GO:0016020">
    <property type="term" value="C:membrane"/>
    <property type="evidence" value="ECO:0007669"/>
    <property type="project" value="TreeGrafter"/>
</dbReference>
<reference evidence="5" key="3">
    <citation type="submission" date="2015-04" db="UniProtKB">
        <authorList>
            <consortium name="EnsemblPlants"/>
        </authorList>
    </citation>
    <scope>IDENTIFICATION</scope>
</reference>
<evidence type="ECO:0000256" key="2">
    <source>
        <dbReference type="ARBA" id="ARBA00022857"/>
    </source>
</evidence>
<keyword evidence="3" id="KW-0560">Oxidoreductase</keyword>
<dbReference type="SUPFAM" id="SSF51735">
    <property type="entry name" value="NAD(P)-binding Rossmann-fold domains"/>
    <property type="match status" value="3"/>
</dbReference>
<keyword evidence="2" id="KW-0521">NADP</keyword>
<dbReference type="PANTHER" id="PTHR43490:SF64">
    <property type="entry name" value="(+)-NEOMENTHOL DEHYDROGENASE"/>
    <property type="match status" value="1"/>
</dbReference>
<evidence type="ECO:0000313" key="5">
    <source>
        <dbReference type="EnsemblPlants" id="LPERR04G15980.1"/>
    </source>
</evidence>
<dbReference type="Proteomes" id="UP000032180">
    <property type="component" value="Chromosome 4"/>
</dbReference>
<evidence type="ECO:0000256" key="3">
    <source>
        <dbReference type="ARBA" id="ARBA00023002"/>
    </source>
</evidence>
<protein>
    <submittedName>
        <fullName evidence="5">Uncharacterized protein</fullName>
    </submittedName>
</protein>
<dbReference type="PRINTS" id="PR00080">
    <property type="entry name" value="SDRFAMILY"/>
</dbReference>
<sequence length="962" mass="104300">MNHLLGAGGHGVHIPRSAAANRGRGGGTMEATIPNPSRKRIALVTGGNKGVGLETCRQLASRGLRVVLTARNEARGLEAVEGIRRSGAGDTDVVFHQLDVTDPASVARLADFVRDQFGRLDVLINNAGISGVDRDPVLVAKVKDQVEGMDVDQRVEWMKENSKETYDEAKSCITTNYYGAKLVTEALLPLILLSSSGRIVNVSSGFGLLRNFNSEELIKEFNDIDSLTEKRVEELLDLFLDDFKANLIEAHGWPTGGSSAYKVAKAALNAYTRILSKKYPTLRINCLTPGYVKSDMSMHMGVLTPEEGASNPVKVALLPDDGPTGAYFDRNGEASFLSRASKPSPIFFVGSLEQWSLRCAFMEPTIFSSQDTRIAVVTGGNKGIGLEVCRQLAGNGIAVVLTARDEVKGAAAVEKLHGLGFSNVNNAAVGGIELVDDPSFGLMPTEDKTEETAKTGLETNYYGTKNVTETLLPLLLSSSDGRIVNIASDFGQLRFFTNEELKRELNDADSLTEERLDELLAMFVRDFEAGAVAERGWPTEFSAYKLAKAAVNAYTRILARKRPELRVNCVHPGYVKTELTRNSGLLTPEEGANRVVAVALLPAGGTTGAFFDDGKEASFARTGQVDITTIHHHKRQRRPGGRTVGASLIGSEKLWIRASFYAPASLLVRHKMEGAILSKSARVAVVTGGNKGIGLEVCRQLAADDITVVLTARDETRGTEATEKLRGMGLSNVVFHQLEVTDSSSVARFVLQGVNNAALGGVEYTPGVDTNEEQFVGMDVLQRVEWMRKQCRETYDAAKNGVQTNYYGAKHVTQALLPLLLESSSEGRIVNVSSILGQLRLVSNEDLKKKMDDIDNLTEERIDEVLDVFLKDFEAGKVEADGTAAYKMAKVAMNAYSRILARRHPKLRINCAHPGYVKTDMTMNSGFLTPEEGARNVVTVALLPDGGPTGAFFDQGKEASFV</sequence>
<dbReference type="Pfam" id="PF00106">
    <property type="entry name" value="adh_short"/>
    <property type="match status" value="3"/>
</dbReference>
<reference evidence="5 6" key="1">
    <citation type="submission" date="2012-08" db="EMBL/GenBank/DDBJ databases">
        <title>Oryza genome evolution.</title>
        <authorList>
            <person name="Wing R.A."/>
        </authorList>
    </citation>
    <scope>NUCLEOTIDE SEQUENCE</scope>
</reference>
<evidence type="ECO:0000256" key="4">
    <source>
        <dbReference type="SAM" id="MobiDB-lite"/>
    </source>
</evidence>
<comment type="similarity">
    <text evidence="1">Belongs to the short-chain dehydrogenases/reductases (SDR) family.</text>
</comment>
<dbReference type="Gramene" id="LPERR04G15980.1">
    <property type="protein sequence ID" value="LPERR04G15980.1"/>
    <property type="gene ID" value="LPERR04G15980"/>
</dbReference>
<feature type="region of interest" description="Disordered" evidence="4">
    <location>
        <begin position="1"/>
        <end position="33"/>
    </location>
</feature>